<keyword evidence="6" id="KW-0539">Nucleus</keyword>
<evidence type="ECO:0000256" key="9">
    <source>
        <dbReference type="SAM" id="MobiDB-lite"/>
    </source>
</evidence>
<gene>
    <name evidence="11" type="ORF">FME351_LOCUS5602</name>
    <name evidence="14" type="ORF">GRG538_LOCUS21276</name>
    <name evidence="17" type="ORF">HFQ381_LOCUS19067</name>
    <name evidence="15" type="ORF">KIK155_LOCUS27091</name>
    <name evidence="13" type="ORF">LUA448_LOCUS25996</name>
    <name evidence="19" type="ORF">QYT958_LOCUS11685</name>
    <name evidence="12" type="ORF">TIS948_LOCUS28620</name>
    <name evidence="20" type="ORF">TOA249_LOCUS19348</name>
    <name evidence="18" type="ORF">TSG867_LOCUS21652</name>
    <name evidence="16" type="ORF">UJA718_LOCUS8197</name>
</gene>
<dbReference type="InterPro" id="IPR019786">
    <property type="entry name" value="Zinc_finger_PHD-type_CS"/>
</dbReference>
<dbReference type="EMBL" id="CAJOBQ010001690">
    <property type="protein sequence ID" value="CAF4508176.1"/>
    <property type="molecule type" value="Genomic_DNA"/>
</dbReference>
<dbReference type="Proteomes" id="UP000663851">
    <property type="component" value="Unassembled WGS sequence"/>
</dbReference>
<comment type="subcellular location">
    <subcellularLocation>
        <location evidence="1">Nucleus</location>
    </subcellularLocation>
</comment>
<dbReference type="EMBL" id="CAJNXB010005143">
    <property type="protein sequence ID" value="CAF3411360.1"/>
    <property type="molecule type" value="Genomic_DNA"/>
</dbReference>
<evidence type="ECO:0000256" key="6">
    <source>
        <dbReference type="ARBA" id="ARBA00023242"/>
    </source>
</evidence>
<evidence type="ECO:0000313" key="11">
    <source>
        <dbReference type="EMBL" id="CAF3363058.1"/>
    </source>
</evidence>
<evidence type="ECO:0000313" key="17">
    <source>
        <dbReference type="EMBL" id="CAF4385918.1"/>
    </source>
</evidence>
<dbReference type="InterPro" id="IPR001965">
    <property type="entry name" value="Znf_PHD"/>
</dbReference>
<dbReference type="Gene3D" id="3.30.40.10">
    <property type="entry name" value="Zinc/RING finger domain, C3HC4 (zinc finger)"/>
    <property type="match status" value="1"/>
</dbReference>
<name>A0A820D764_9BILA</name>
<dbReference type="Proteomes" id="UP000663825">
    <property type="component" value="Unassembled WGS sequence"/>
</dbReference>
<evidence type="ECO:0000256" key="3">
    <source>
        <dbReference type="ARBA" id="ARBA00022723"/>
    </source>
</evidence>
<dbReference type="SMART" id="SM00249">
    <property type="entry name" value="PHD"/>
    <property type="match status" value="1"/>
</dbReference>
<keyword evidence="5" id="KW-0862">Zinc</keyword>
<feature type="compositionally biased region" description="Pro residues" evidence="9">
    <location>
        <begin position="75"/>
        <end position="92"/>
    </location>
</feature>
<sequence length="246" mass="26920">MSKPGLTTPPSARAGSPLNTSTGGNGSQLPSLNNTPPPPGEDMQPTLQQQQQQQQQQQRMLHQQSLPPMHFGGPRGPPPPHMMHPGGLPPPQQGQFVDDFYGQGPPPMMHPHPHMMHGPTPPHHHPHMGNLLGPGPPPPHARGMMLMHGLPPSQMMPRTYPPHTHHINNPQNPNSSSIAICGSCHKEAQDTEGTVLCESGCNFFYHRTCVGLSEHALKMLNQENYAEWVCDKCFAEKHVPPVKLKS</sequence>
<feature type="compositionally biased region" description="Polar residues" evidence="9">
    <location>
        <begin position="17"/>
        <end position="34"/>
    </location>
</feature>
<dbReference type="Proteomes" id="UP000663848">
    <property type="component" value="Unassembled WGS sequence"/>
</dbReference>
<dbReference type="Proteomes" id="UP000663869">
    <property type="component" value="Unassembled WGS sequence"/>
</dbReference>
<evidence type="ECO:0000313" key="21">
    <source>
        <dbReference type="Proteomes" id="UP000663873"/>
    </source>
</evidence>
<dbReference type="PANTHER" id="PTHR23194">
    <property type="entry name" value="PYGOPUS"/>
    <property type="match status" value="1"/>
</dbReference>
<feature type="domain" description="PHD-type" evidence="10">
    <location>
        <begin position="178"/>
        <end position="236"/>
    </location>
</feature>
<dbReference type="EMBL" id="CAJOBR010001376">
    <property type="protein sequence ID" value="CAF4603012.1"/>
    <property type="molecule type" value="Genomic_DNA"/>
</dbReference>
<dbReference type="EMBL" id="CAJNYU010000495">
    <property type="protein sequence ID" value="CAF3363058.1"/>
    <property type="molecule type" value="Genomic_DNA"/>
</dbReference>
<evidence type="ECO:0000313" key="13">
    <source>
        <dbReference type="EMBL" id="CAF3513073.1"/>
    </source>
</evidence>
<organism evidence="16 21">
    <name type="scientific">Rotaria socialis</name>
    <dbReference type="NCBI Taxonomy" id="392032"/>
    <lineage>
        <taxon>Eukaryota</taxon>
        <taxon>Metazoa</taxon>
        <taxon>Spiralia</taxon>
        <taxon>Gnathifera</taxon>
        <taxon>Rotifera</taxon>
        <taxon>Eurotatoria</taxon>
        <taxon>Bdelloidea</taxon>
        <taxon>Philodinida</taxon>
        <taxon>Philodinidae</taxon>
        <taxon>Rotaria</taxon>
    </lineage>
</organism>
<dbReference type="Pfam" id="PF00628">
    <property type="entry name" value="PHD"/>
    <property type="match status" value="1"/>
</dbReference>
<dbReference type="GO" id="GO:0008270">
    <property type="term" value="F:zinc ion binding"/>
    <property type="evidence" value="ECO:0007669"/>
    <property type="project" value="UniProtKB-KW"/>
</dbReference>
<dbReference type="AlphaFoldDB" id="A0A820D764"/>
<dbReference type="InterPro" id="IPR019787">
    <property type="entry name" value="Znf_PHD-finger"/>
</dbReference>
<evidence type="ECO:0000313" key="14">
    <source>
        <dbReference type="EMBL" id="CAF3572108.1"/>
    </source>
</evidence>
<dbReference type="InterPro" id="IPR013083">
    <property type="entry name" value="Znf_RING/FYVE/PHD"/>
</dbReference>
<evidence type="ECO:0000259" key="10">
    <source>
        <dbReference type="PROSITE" id="PS50016"/>
    </source>
</evidence>
<keyword evidence="21" id="KW-1185">Reference proteome</keyword>
<evidence type="ECO:0000256" key="2">
    <source>
        <dbReference type="ARBA" id="ARBA00022687"/>
    </source>
</evidence>
<dbReference type="CDD" id="cd15637">
    <property type="entry name" value="PHD_dPYGO"/>
    <property type="match status" value="1"/>
</dbReference>
<dbReference type="EMBL" id="CAJNYD010003477">
    <property type="protein sequence ID" value="CAF3513073.1"/>
    <property type="molecule type" value="Genomic_DNA"/>
</dbReference>
<evidence type="ECO:0000313" key="16">
    <source>
        <dbReference type="EMBL" id="CAF4228756.1"/>
    </source>
</evidence>
<dbReference type="Proteomes" id="UP000663838">
    <property type="component" value="Unassembled WGS sequence"/>
</dbReference>
<protein>
    <recommendedName>
        <fullName evidence="10">PHD-type domain-containing protein</fullName>
    </recommendedName>
</protein>
<comment type="function">
    <text evidence="7">Involved in signal transduction through the Wnt pathway.</text>
</comment>
<evidence type="ECO:0000313" key="15">
    <source>
        <dbReference type="EMBL" id="CAF3707480.1"/>
    </source>
</evidence>
<evidence type="ECO:0000256" key="8">
    <source>
        <dbReference type="PROSITE-ProRule" id="PRU00146"/>
    </source>
</evidence>
<dbReference type="Proteomes" id="UP000663865">
    <property type="component" value="Unassembled WGS sequence"/>
</dbReference>
<evidence type="ECO:0000256" key="4">
    <source>
        <dbReference type="ARBA" id="ARBA00022771"/>
    </source>
</evidence>
<dbReference type="EMBL" id="CAJOBS010001504">
    <property type="protein sequence ID" value="CAF4736970.1"/>
    <property type="molecule type" value="Genomic_DNA"/>
</dbReference>
<dbReference type="Proteomes" id="UP000663872">
    <property type="component" value="Unassembled WGS sequence"/>
</dbReference>
<proteinExistence type="predicted"/>
<keyword evidence="3" id="KW-0479">Metal-binding</keyword>
<dbReference type="PROSITE" id="PS50016">
    <property type="entry name" value="ZF_PHD_2"/>
    <property type="match status" value="1"/>
</dbReference>
<evidence type="ECO:0000313" key="19">
    <source>
        <dbReference type="EMBL" id="CAF4603012.1"/>
    </source>
</evidence>
<dbReference type="InterPro" id="IPR052475">
    <property type="entry name" value="Wnt_Signal_Transd_Protein"/>
</dbReference>
<keyword evidence="2" id="KW-0879">Wnt signaling pathway</keyword>
<dbReference type="FunFam" id="3.30.40.10:FF:000107">
    <property type="entry name" value="pygopus homolog 1"/>
    <property type="match status" value="1"/>
</dbReference>
<evidence type="ECO:0000256" key="5">
    <source>
        <dbReference type="ARBA" id="ARBA00022833"/>
    </source>
</evidence>
<dbReference type="PANTHER" id="PTHR23194:SF16">
    <property type="entry name" value="PROTEIN PYGOPUS"/>
    <property type="match status" value="1"/>
</dbReference>
<dbReference type="OrthoDB" id="270215at2759"/>
<evidence type="ECO:0000256" key="7">
    <source>
        <dbReference type="ARBA" id="ARBA00037400"/>
    </source>
</evidence>
<dbReference type="Proteomes" id="UP000663862">
    <property type="component" value="Unassembled WGS sequence"/>
</dbReference>
<reference evidence="16" key="1">
    <citation type="submission" date="2021-02" db="EMBL/GenBank/DDBJ databases">
        <authorList>
            <person name="Nowell W R."/>
        </authorList>
    </citation>
    <scope>NUCLEOTIDE SEQUENCE</scope>
</reference>
<dbReference type="Proteomes" id="UP000663873">
    <property type="component" value="Unassembled WGS sequence"/>
</dbReference>
<accession>A0A820D764</accession>
<dbReference type="EMBL" id="CAJNYV010004905">
    <property type="protein sequence ID" value="CAF3707480.1"/>
    <property type="molecule type" value="Genomic_DNA"/>
</dbReference>
<dbReference type="Proteomes" id="UP000663833">
    <property type="component" value="Unassembled WGS sequence"/>
</dbReference>
<dbReference type="InterPro" id="IPR011011">
    <property type="entry name" value="Znf_FYVE_PHD"/>
</dbReference>
<dbReference type="GO" id="GO:0005634">
    <property type="term" value="C:nucleus"/>
    <property type="evidence" value="ECO:0007669"/>
    <property type="project" value="UniProtKB-SubCell"/>
</dbReference>
<dbReference type="GO" id="GO:0016055">
    <property type="term" value="P:Wnt signaling pathway"/>
    <property type="evidence" value="ECO:0007669"/>
    <property type="project" value="UniProtKB-KW"/>
</dbReference>
<dbReference type="SUPFAM" id="SSF57903">
    <property type="entry name" value="FYVE/PHD zinc finger"/>
    <property type="match status" value="1"/>
</dbReference>
<dbReference type="PROSITE" id="PS01359">
    <property type="entry name" value="ZF_PHD_1"/>
    <property type="match status" value="1"/>
</dbReference>
<evidence type="ECO:0000313" key="18">
    <source>
        <dbReference type="EMBL" id="CAF4508176.1"/>
    </source>
</evidence>
<dbReference type="EMBL" id="CAJNYT010003515">
    <property type="protein sequence ID" value="CAF3572108.1"/>
    <property type="molecule type" value="Genomic_DNA"/>
</dbReference>
<feature type="compositionally biased region" description="Low complexity" evidence="9">
    <location>
        <begin position="48"/>
        <end position="58"/>
    </location>
</feature>
<dbReference type="EMBL" id="CAJOBO010001518">
    <property type="protein sequence ID" value="CAF4385918.1"/>
    <property type="molecule type" value="Genomic_DNA"/>
</dbReference>
<dbReference type="EMBL" id="CAJOBP010000859">
    <property type="protein sequence ID" value="CAF4228756.1"/>
    <property type="molecule type" value="Genomic_DNA"/>
</dbReference>
<keyword evidence="4 8" id="KW-0863">Zinc-finger</keyword>
<feature type="region of interest" description="Disordered" evidence="9">
    <location>
        <begin position="1"/>
        <end position="98"/>
    </location>
</feature>
<comment type="caution">
    <text evidence="16">The sequence shown here is derived from an EMBL/GenBank/DDBJ whole genome shotgun (WGS) entry which is preliminary data.</text>
</comment>
<evidence type="ECO:0000313" key="12">
    <source>
        <dbReference type="EMBL" id="CAF3411360.1"/>
    </source>
</evidence>
<evidence type="ECO:0000313" key="20">
    <source>
        <dbReference type="EMBL" id="CAF4736970.1"/>
    </source>
</evidence>
<evidence type="ECO:0000256" key="1">
    <source>
        <dbReference type="ARBA" id="ARBA00004123"/>
    </source>
</evidence>